<feature type="compositionally biased region" description="Low complexity" evidence="1">
    <location>
        <begin position="106"/>
        <end position="127"/>
    </location>
</feature>
<evidence type="ECO:0000313" key="2">
    <source>
        <dbReference type="EMBL" id="KAF2500332.1"/>
    </source>
</evidence>
<feature type="region of interest" description="Disordered" evidence="1">
    <location>
        <begin position="84"/>
        <end position="140"/>
    </location>
</feature>
<dbReference type="EMBL" id="MU004183">
    <property type="protein sequence ID" value="KAF2500332.1"/>
    <property type="molecule type" value="Genomic_DNA"/>
</dbReference>
<gene>
    <name evidence="2" type="ORF">BU16DRAFT_244039</name>
</gene>
<organism evidence="2 3">
    <name type="scientific">Lophium mytilinum</name>
    <dbReference type="NCBI Taxonomy" id="390894"/>
    <lineage>
        <taxon>Eukaryota</taxon>
        <taxon>Fungi</taxon>
        <taxon>Dikarya</taxon>
        <taxon>Ascomycota</taxon>
        <taxon>Pezizomycotina</taxon>
        <taxon>Dothideomycetes</taxon>
        <taxon>Pleosporomycetidae</taxon>
        <taxon>Mytilinidiales</taxon>
        <taxon>Mytilinidiaceae</taxon>
        <taxon>Lophium</taxon>
    </lineage>
</organism>
<protein>
    <submittedName>
        <fullName evidence="2">Uncharacterized protein</fullName>
    </submittedName>
</protein>
<dbReference type="Proteomes" id="UP000799750">
    <property type="component" value="Unassembled WGS sequence"/>
</dbReference>
<dbReference type="AlphaFoldDB" id="A0A6A6R7I2"/>
<dbReference type="OrthoDB" id="3913010at2759"/>
<keyword evidence="3" id="KW-1185">Reference proteome</keyword>
<evidence type="ECO:0000313" key="3">
    <source>
        <dbReference type="Proteomes" id="UP000799750"/>
    </source>
</evidence>
<proteinExistence type="predicted"/>
<reference evidence="2" key="1">
    <citation type="journal article" date="2020" name="Stud. Mycol.">
        <title>101 Dothideomycetes genomes: a test case for predicting lifestyles and emergence of pathogens.</title>
        <authorList>
            <person name="Haridas S."/>
            <person name="Albert R."/>
            <person name="Binder M."/>
            <person name="Bloem J."/>
            <person name="Labutti K."/>
            <person name="Salamov A."/>
            <person name="Andreopoulos B."/>
            <person name="Baker S."/>
            <person name="Barry K."/>
            <person name="Bills G."/>
            <person name="Bluhm B."/>
            <person name="Cannon C."/>
            <person name="Castanera R."/>
            <person name="Culley D."/>
            <person name="Daum C."/>
            <person name="Ezra D."/>
            <person name="Gonzalez J."/>
            <person name="Henrissat B."/>
            <person name="Kuo A."/>
            <person name="Liang C."/>
            <person name="Lipzen A."/>
            <person name="Lutzoni F."/>
            <person name="Magnuson J."/>
            <person name="Mondo S."/>
            <person name="Nolan M."/>
            <person name="Ohm R."/>
            <person name="Pangilinan J."/>
            <person name="Park H.-J."/>
            <person name="Ramirez L."/>
            <person name="Alfaro M."/>
            <person name="Sun H."/>
            <person name="Tritt A."/>
            <person name="Yoshinaga Y."/>
            <person name="Zwiers L.-H."/>
            <person name="Turgeon B."/>
            <person name="Goodwin S."/>
            <person name="Spatafora J."/>
            <person name="Crous P."/>
            <person name="Grigoriev I."/>
        </authorList>
    </citation>
    <scope>NUCLEOTIDE SEQUENCE</scope>
    <source>
        <strain evidence="2">CBS 269.34</strain>
    </source>
</reference>
<sequence length="140" mass="15422">MTTESNVRSHAGCCMGHCRAQRFAMDSHCAVAFEKEKASIKAYEDGWDEWDGPIWPWRETNNPEAQQKLENEYQGCCSTPEQHTIDTTLANAHQPQTHTDSLRPTRPASVAGSVSPSSSLWSSRTTSPCPTCGRGATSHL</sequence>
<name>A0A6A6R7I2_9PEZI</name>
<accession>A0A6A6R7I2</accession>
<feature type="compositionally biased region" description="Polar residues" evidence="1">
    <location>
        <begin position="84"/>
        <end position="99"/>
    </location>
</feature>
<evidence type="ECO:0000256" key="1">
    <source>
        <dbReference type="SAM" id="MobiDB-lite"/>
    </source>
</evidence>